<evidence type="ECO:0000313" key="3">
    <source>
        <dbReference type="Proteomes" id="UP000588491"/>
    </source>
</evidence>
<dbReference type="PANTHER" id="PTHR43155">
    <property type="entry name" value="CYCLIC DI-GMP PHOSPHODIESTERASE PA4108-RELATED"/>
    <property type="match status" value="1"/>
</dbReference>
<protein>
    <submittedName>
        <fullName evidence="2">HD domain-containing protein</fullName>
    </submittedName>
</protein>
<evidence type="ECO:0000313" key="2">
    <source>
        <dbReference type="EMBL" id="NMO79131.1"/>
    </source>
</evidence>
<dbReference type="Proteomes" id="UP000588491">
    <property type="component" value="Unassembled WGS sequence"/>
</dbReference>
<gene>
    <name evidence="2" type="ORF">HHU08_19440</name>
</gene>
<feature type="domain" description="HD-GYP" evidence="1">
    <location>
        <begin position="102"/>
        <end position="299"/>
    </location>
</feature>
<dbReference type="SMART" id="SM00471">
    <property type="entry name" value="HDc"/>
    <property type="match status" value="1"/>
</dbReference>
<name>A0A7Y0KB28_9BACI</name>
<comment type="caution">
    <text evidence="2">The sequence shown here is derived from an EMBL/GenBank/DDBJ whole genome shotgun (WGS) entry which is preliminary data.</text>
</comment>
<dbReference type="SUPFAM" id="SSF109604">
    <property type="entry name" value="HD-domain/PDEase-like"/>
    <property type="match status" value="1"/>
</dbReference>
<dbReference type="Pfam" id="PF13487">
    <property type="entry name" value="HD_5"/>
    <property type="match status" value="1"/>
</dbReference>
<dbReference type="PANTHER" id="PTHR43155:SF2">
    <property type="entry name" value="CYCLIC DI-GMP PHOSPHODIESTERASE PA4108"/>
    <property type="match status" value="1"/>
</dbReference>
<dbReference type="RefSeq" id="WP_016203386.1">
    <property type="nucleotide sequence ID" value="NZ_JABBPK010000001.1"/>
</dbReference>
<evidence type="ECO:0000259" key="1">
    <source>
        <dbReference type="PROSITE" id="PS51832"/>
    </source>
</evidence>
<sequence length="341" mass="39003">MEKGTEDIIGYRIKKDVYSNSIEGLFLLKKGATLTKKHVELLTKHQVNPFDVISSTEETSPVSVSDTFTSLLDEVKQTFHHILEQDDSKVENLLHTYEKIIDFSLQELNILEIIHQETSPKDYIYQHSINVGVISAIIGKILGLSRKQCHLLSQMGLFHDIGMLKIDSSIIEAQNRLTQKEYKEIQKHTIYGKSMLFQIAQLDILISRTALLHHEKINGKGYPSQRTEKEIPFLIQIVSVADSFNSMCSAYTYKEKKSHFEAIYELVNESYGNALNPAIVIPFTNFIMRKQLFKKVTLSNNEIAEIIFIHQNEPHLPLVRQKDAYIDLRRASSLKISGLAN</sequence>
<proteinExistence type="predicted"/>
<reference evidence="2 3" key="1">
    <citation type="submission" date="2020-04" db="EMBL/GenBank/DDBJ databases">
        <title>Bacillus sp. UniB3 isolated from commercial digestive syrup.</title>
        <authorList>
            <person name="Thorat V."/>
            <person name="Kirdat K."/>
            <person name="Tiwarekar B."/>
            <person name="Yadav A."/>
        </authorList>
    </citation>
    <scope>NUCLEOTIDE SEQUENCE [LARGE SCALE GENOMIC DNA]</scope>
    <source>
        <strain evidence="2 3">UniB3</strain>
    </source>
</reference>
<keyword evidence="3" id="KW-1185">Reference proteome</keyword>
<dbReference type="PROSITE" id="PS51832">
    <property type="entry name" value="HD_GYP"/>
    <property type="match status" value="1"/>
</dbReference>
<organism evidence="2 3">
    <name type="scientific">Niallia alba</name>
    <dbReference type="NCBI Taxonomy" id="2729105"/>
    <lineage>
        <taxon>Bacteria</taxon>
        <taxon>Bacillati</taxon>
        <taxon>Bacillota</taxon>
        <taxon>Bacilli</taxon>
        <taxon>Bacillales</taxon>
        <taxon>Bacillaceae</taxon>
        <taxon>Niallia</taxon>
    </lineage>
</organism>
<accession>A0A7Y0KB28</accession>
<dbReference type="InterPro" id="IPR037522">
    <property type="entry name" value="HD_GYP_dom"/>
</dbReference>
<dbReference type="CDD" id="cd00077">
    <property type="entry name" value="HDc"/>
    <property type="match status" value="1"/>
</dbReference>
<dbReference type="AlphaFoldDB" id="A0A7Y0KB28"/>
<dbReference type="InterPro" id="IPR003607">
    <property type="entry name" value="HD/PDEase_dom"/>
</dbReference>
<dbReference type="Gene3D" id="1.10.3210.10">
    <property type="entry name" value="Hypothetical protein af1432"/>
    <property type="match status" value="1"/>
</dbReference>
<dbReference type="EMBL" id="JABBPK010000001">
    <property type="protein sequence ID" value="NMO79131.1"/>
    <property type="molecule type" value="Genomic_DNA"/>
</dbReference>